<evidence type="ECO:0000313" key="1">
    <source>
        <dbReference type="EMBL" id="EYF06083.1"/>
    </source>
</evidence>
<gene>
    <name evidence="1" type="ORF">CAP_2273</name>
</gene>
<comment type="caution">
    <text evidence="1">The sequence shown here is derived from an EMBL/GenBank/DDBJ whole genome shotgun (WGS) entry which is preliminary data.</text>
</comment>
<protein>
    <submittedName>
        <fullName evidence="1">Alcohol dehydrogenase</fullName>
    </submittedName>
</protein>
<reference evidence="1 2" key="1">
    <citation type="submission" date="2013-05" db="EMBL/GenBank/DDBJ databases">
        <title>Genome assembly of Chondromyces apiculatus DSM 436.</title>
        <authorList>
            <person name="Sharma G."/>
            <person name="Khatri I."/>
            <person name="Kaur C."/>
            <person name="Mayilraj S."/>
            <person name="Subramanian S."/>
        </authorList>
    </citation>
    <scope>NUCLEOTIDE SEQUENCE [LARGE SCALE GENOMIC DNA]</scope>
    <source>
        <strain evidence="1 2">DSM 436</strain>
    </source>
</reference>
<dbReference type="Gene3D" id="3.40.50.720">
    <property type="entry name" value="NAD(P)-binding Rossmann-like Domain"/>
    <property type="match status" value="1"/>
</dbReference>
<dbReference type="PANTHER" id="PTHR45033">
    <property type="match status" value="1"/>
</dbReference>
<dbReference type="Pfam" id="PF13602">
    <property type="entry name" value="ADH_zinc_N_2"/>
    <property type="match status" value="1"/>
</dbReference>
<dbReference type="eggNOG" id="COG0604">
    <property type="taxonomic scope" value="Bacteria"/>
</dbReference>
<proteinExistence type="predicted"/>
<keyword evidence="2" id="KW-1185">Reference proteome</keyword>
<dbReference type="Gene3D" id="3.90.180.10">
    <property type="entry name" value="Medium-chain alcohol dehydrogenases, catalytic domain"/>
    <property type="match status" value="1"/>
</dbReference>
<dbReference type="Proteomes" id="UP000019678">
    <property type="component" value="Unassembled WGS sequence"/>
</dbReference>
<dbReference type="InterPro" id="IPR052711">
    <property type="entry name" value="Zinc_ADH-like"/>
</dbReference>
<name>A0A017T9Z4_9BACT</name>
<dbReference type="PANTHER" id="PTHR45033:SF2">
    <property type="entry name" value="ZINC-TYPE ALCOHOL DEHYDROGENASE-LIKE PROTEIN C1773.06C"/>
    <property type="match status" value="1"/>
</dbReference>
<accession>A0A017T9Z4</accession>
<evidence type="ECO:0000313" key="2">
    <source>
        <dbReference type="Proteomes" id="UP000019678"/>
    </source>
</evidence>
<dbReference type="STRING" id="1192034.CAP_2273"/>
<dbReference type="EMBL" id="ASRX01000018">
    <property type="protein sequence ID" value="EYF06083.1"/>
    <property type="molecule type" value="Genomic_DNA"/>
</dbReference>
<organism evidence="1 2">
    <name type="scientific">Chondromyces apiculatus DSM 436</name>
    <dbReference type="NCBI Taxonomy" id="1192034"/>
    <lineage>
        <taxon>Bacteria</taxon>
        <taxon>Pseudomonadati</taxon>
        <taxon>Myxococcota</taxon>
        <taxon>Polyangia</taxon>
        <taxon>Polyangiales</taxon>
        <taxon>Polyangiaceae</taxon>
        <taxon>Chondromyces</taxon>
    </lineage>
</organism>
<dbReference type="AlphaFoldDB" id="A0A017T9Z4"/>
<sequence>MFVGSRVMFEEMNRVLVEHRIKPVIDRVFAFEEAPEALKYLESGAHFGKIVITV</sequence>